<dbReference type="RefSeq" id="WP_227893965.1">
    <property type="nucleotide sequence ID" value="NZ_CP099466.1"/>
</dbReference>
<proteinExistence type="predicted"/>
<dbReference type="InterPro" id="IPR024072">
    <property type="entry name" value="DHFR-like_dom_sf"/>
</dbReference>
<evidence type="ECO:0000313" key="2">
    <source>
        <dbReference type="EMBL" id="MCC3296213.1"/>
    </source>
</evidence>
<feature type="domain" description="Bacterial bifunctional deaminase-reductase C-terminal" evidence="1">
    <location>
        <begin position="6"/>
        <end position="173"/>
    </location>
</feature>
<dbReference type="AlphaFoldDB" id="A0A9X1MAF9"/>
<dbReference type="EMBL" id="JAJFZV010000001">
    <property type="protein sequence ID" value="MCC3296213.1"/>
    <property type="molecule type" value="Genomic_DNA"/>
</dbReference>
<dbReference type="PANTHER" id="PTHR38011:SF2">
    <property type="entry name" value="BIFUNCTIONAL DEAMINASE-REDUCTASE DOMAIN PROTEIN"/>
    <property type="match status" value="1"/>
</dbReference>
<accession>A0A9X1MAF9</accession>
<gene>
    <name evidence="2" type="ORF">LJ757_00140</name>
</gene>
<comment type="caution">
    <text evidence="2">The sequence shown here is derived from an EMBL/GenBank/DDBJ whole genome shotgun (WGS) entry which is preliminary data.</text>
</comment>
<dbReference type="SUPFAM" id="SSF53597">
    <property type="entry name" value="Dihydrofolate reductase-like"/>
    <property type="match status" value="1"/>
</dbReference>
<reference evidence="2" key="1">
    <citation type="submission" date="2021-10" db="EMBL/GenBank/DDBJ databases">
        <title>Novel species in genus Arthrobacter.</title>
        <authorList>
            <person name="Liu Y."/>
        </authorList>
    </citation>
    <scope>NUCLEOTIDE SEQUENCE</scope>
    <source>
        <strain evidence="2">Zg-Y453</strain>
    </source>
</reference>
<dbReference type="GO" id="GO:0009231">
    <property type="term" value="P:riboflavin biosynthetic process"/>
    <property type="evidence" value="ECO:0007669"/>
    <property type="project" value="InterPro"/>
</dbReference>
<dbReference type="InterPro" id="IPR002734">
    <property type="entry name" value="RibDG_C"/>
</dbReference>
<sequence length="203" mass="22045">MSVVRLTVNSFLSMDGVMQGPGGADEDRSNGFDRGGWLVPMADEGMDEVVTGWFRQADALLLGRSTYQMMQPYWEPVEDPTDVVAEALNHLPKYLVSSTVTEPSWRNTTVISGDVVRAVAELKDQGHGELQVHGSHKLAQALYAAGLVDEYRLLIFPVVVGTGKRLFEDGCLPSSFLVTGSQITNSGAVSLSLLPRPFTVAEM</sequence>
<dbReference type="GO" id="GO:0008703">
    <property type="term" value="F:5-amino-6-(5-phosphoribosylamino)uracil reductase activity"/>
    <property type="evidence" value="ECO:0007669"/>
    <property type="project" value="InterPro"/>
</dbReference>
<dbReference type="Pfam" id="PF01872">
    <property type="entry name" value="RibD_C"/>
    <property type="match status" value="1"/>
</dbReference>
<name>A0A9X1MAF9_9MICC</name>
<keyword evidence="3" id="KW-1185">Reference proteome</keyword>
<dbReference type="InterPro" id="IPR050765">
    <property type="entry name" value="Riboflavin_Biosynth_HTPR"/>
</dbReference>
<evidence type="ECO:0000259" key="1">
    <source>
        <dbReference type="Pfam" id="PF01872"/>
    </source>
</evidence>
<dbReference type="Proteomes" id="UP001139158">
    <property type="component" value="Unassembled WGS sequence"/>
</dbReference>
<dbReference type="PANTHER" id="PTHR38011">
    <property type="entry name" value="DIHYDROFOLATE REDUCTASE FAMILY PROTEIN (AFU_ORTHOLOGUE AFUA_8G06820)"/>
    <property type="match status" value="1"/>
</dbReference>
<protein>
    <submittedName>
        <fullName evidence="2">Dihydrofolate reductase family protein</fullName>
    </submittedName>
</protein>
<dbReference type="Gene3D" id="3.40.430.10">
    <property type="entry name" value="Dihydrofolate Reductase, subunit A"/>
    <property type="match status" value="1"/>
</dbReference>
<organism evidence="2 3">
    <name type="scientific">Arthrobacter caoxuetaonis</name>
    <dbReference type="NCBI Taxonomy" id="2886935"/>
    <lineage>
        <taxon>Bacteria</taxon>
        <taxon>Bacillati</taxon>
        <taxon>Actinomycetota</taxon>
        <taxon>Actinomycetes</taxon>
        <taxon>Micrococcales</taxon>
        <taxon>Micrococcaceae</taxon>
        <taxon>Arthrobacter</taxon>
    </lineage>
</organism>
<evidence type="ECO:0000313" key="3">
    <source>
        <dbReference type="Proteomes" id="UP001139158"/>
    </source>
</evidence>